<evidence type="ECO:0000313" key="2">
    <source>
        <dbReference type="EMBL" id="QGN66720.1"/>
    </source>
</evidence>
<proteinExistence type="predicted"/>
<evidence type="ECO:0000256" key="1">
    <source>
        <dbReference type="SAM" id="Phobius"/>
    </source>
</evidence>
<keyword evidence="1" id="KW-1133">Transmembrane helix</keyword>
<sequence>MDNSQKLIYHINLMGVCSTPPPRLQLLHGSPTDQGAGPLAWLRQRVGGAGPNIIFFYLAIIIFILLLKKYKELPPPKGGCISRATRADAAGSAGGVKFK</sequence>
<protein>
    <submittedName>
        <fullName evidence="2">Uncharacterized protein</fullName>
    </submittedName>
</protein>
<keyword evidence="1" id="KW-0812">Transmembrane</keyword>
<reference evidence="2" key="1">
    <citation type="submission" date="2019-02" db="EMBL/GenBank/DDBJ databases">
        <title>The largest mitochondrial genome of Morchella importuna (272.2 kb) among fungi reservoir of numerous mitochondrial ORFs, repeatitive sequences and nuclear genome horizontal transfer.</title>
        <authorList>
            <person name="Liu W."/>
            <person name="Bian Y."/>
        </authorList>
    </citation>
    <scope>NUCLEOTIDE SEQUENCE</scope>
</reference>
<geneLocation type="mitochondrion" evidence="2"/>
<dbReference type="GeneID" id="42906043"/>
<dbReference type="EMBL" id="MK527108">
    <property type="protein sequence ID" value="QGN66720.1"/>
    <property type="molecule type" value="Genomic_DNA"/>
</dbReference>
<accession>A0A650AFB7</accession>
<feature type="transmembrane region" description="Helical" evidence="1">
    <location>
        <begin position="49"/>
        <end position="67"/>
    </location>
</feature>
<dbReference type="AlphaFoldDB" id="A0A650AFB7"/>
<dbReference type="RefSeq" id="YP_009722318.1">
    <property type="nucleotide sequence ID" value="NC_045397.1"/>
</dbReference>
<keyword evidence="2" id="KW-0496">Mitochondrion</keyword>
<organism evidence="2">
    <name type="scientific">Morchella importuna</name>
    <dbReference type="NCBI Taxonomy" id="1174673"/>
    <lineage>
        <taxon>Eukaryota</taxon>
        <taxon>Fungi</taxon>
        <taxon>Dikarya</taxon>
        <taxon>Ascomycota</taxon>
        <taxon>Pezizomycotina</taxon>
        <taxon>Pezizomycetes</taxon>
        <taxon>Pezizales</taxon>
        <taxon>Morchellaceae</taxon>
        <taxon>Morchella</taxon>
    </lineage>
</organism>
<gene>
    <name evidence="2" type="primary">orf99</name>
</gene>
<name>A0A650AFB7_9PEZI</name>
<keyword evidence="1" id="KW-0472">Membrane</keyword>